<dbReference type="Proteomes" id="UP000814128">
    <property type="component" value="Unassembled WGS sequence"/>
</dbReference>
<keyword evidence="2" id="KW-1185">Reference proteome</keyword>
<sequence>MVIALDSPQPVFAPPPPDSVPDGPDDQPRPGRPLDTVGSLGSSALVFGAAAWSHFYNGEEVLTSDVPLRTIRLALRYGIRAFDTSPYYGMSEIVLGTTLRALAPDFPRSSYKLMTKCGRYGSTNFDYSPATIRRSVERSLARLHTSYLDVVYLHDCEFVAPLVAPRAEGVHVRALGAEADVYGLRAGEEAVVRGTGDEAILDAVAELRKMQEEGIVKNVGISGLPLPTLLRLALLVLHTPPYKPLDAVLSYSQLNLQNASLLTFAPALRTRAKVAHVLTASPLNMGLLTSAIPPWHPAPPAMQDAAGAAVQRCTDFPGGLPAVAIGWAVRAAEKGEETMPTVVGLSRLEEVHQAVKTWREVKDEVSAEALDAAAKSAIAAFEEKNVKDWTWASGLS</sequence>
<evidence type="ECO:0000313" key="1">
    <source>
        <dbReference type="EMBL" id="KAI0029535.1"/>
    </source>
</evidence>
<gene>
    <name evidence="1" type="ORF">K488DRAFT_80116</name>
</gene>
<evidence type="ECO:0000313" key="2">
    <source>
        <dbReference type="Proteomes" id="UP000814128"/>
    </source>
</evidence>
<proteinExistence type="predicted"/>
<organism evidence="1 2">
    <name type="scientific">Vararia minispora EC-137</name>
    <dbReference type="NCBI Taxonomy" id="1314806"/>
    <lineage>
        <taxon>Eukaryota</taxon>
        <taxon>Fungi</taxon>
        <taxon>Dikarya</taxon>
        <taxon>Basidiomycota</taxon>
        <taxon>Agaricomycotina</taxon>
        <taxon>Agaricomycetes</taxon>
        <taxon>Russulales</taxon>
        <taxon>Lachnocladiaceae</taxon>
        <taxon>Vararia</taxon>
    </lineage>
</organism>
<reference evidence="1" key="1">
    <citation type="submission" date="2021-02" db="EMBL/GenBank/DDBJ databases">
        <authorList>
            <consortium name="DOE Joint Genome Institute"/>
            <person name="Ahrendt S."/>
            <person name="Looney B.P."/>
            <person name="Miyauchi S."/>
            <person name="Morin E."/>
            <person name="Drula E."/>
            <person name="Courty P.E."/>
            <person name="Chicoki N."/>
            <person name="Fauchery L."/>
            <person name="Kohler A."/>
            <person name="Kuo A."/>
            <person name="Labutti K."/>
            <person name="Pangilinan J."/>
            <person name="Lipzen A."/>
            <person name="Riley R."/>
            <person name="Andreopoulos W."/>
            <person name="He G."/>
            <person name="Johnson J."/>
            <person name="Barry K.W."/>
            <person name="Grigoriev I.V."/>
            <person name="Nagy L."/>
            <person name="Hibbett D."/>
            <person name="Henrissat B."/>
            <person name="Matheny P.B."/>
            <person name="Labbe J."/>
            <person name="Martin F."/>
        </authorList>
    </citation>
    <scope>NUCLEOTIDE SEQUENCE</scope>
    <source>
        <strain evidence="1">EC-137</strain>
    </source>
</reference>
<name>A0ACB8QCY1_9AGAM</name>
<reference evidence="1" key="2">
    <citation type="journal article" date="2022" name="New Phytol.">
        <title>Evolutionary transition to the ectomycorrhizal habit in the genomes of a hyperdiverse lineage of mushroom-forming fungi.</title>
        <authorList>
            <person name="Looney B."/>
            <person name="Miyauchi S."/>
            <person name="Morin E."/>
            <person name="Drula E."/>
            <person name="Courty P.E."/>
            <person name="Kohler A."/>
            <person name="Kuo A."/>
            <person name="LaButti K."/>
            <person name="Pangilinan J."/>
            <person name="Lipzen A."/>
            <person name="Riley R."/>
            <person name="Andreopoulos W."/>
            <person name="He G."/>
            <person name="Johnson J."/>
            <person name="Nolan M."/>
            <person name="Tritt A."/>
            <person name="Barry K.W."/>
            <person name="Grigoriev I.V."/>
            <person name="Nagy L.G."/>
            <person name="Hibbett D."/>
            <person name="Henrissat B."/>
            <person name="Matheny P.B."/>
            <person name="Labbe J."/>
            <person name="Martin F.M."/>
        </authorList>
    </citation>
    <scope>NUCLEOTIDE SEQUENCE</scope>
    <source>
        <strain evidence="1">EC-137</strain>
    </source>
</reference>
<protein>
    <submittedName>
        <fullName evidence="1">Aldo/keto reductase</fullName>
    </submittedName>
</protein>
<comment type="caution">
    <text evidence="1">The sequence shown here is derived from an EMBL/GenBank/DDBJ whole genome shotgun (WGS) entry which is preliminary data.</text>
</comment>
<dbReference type="EMBL" id="MU273670">
    <property type="protein sequence ID" value="KAI0029535.1"/>
    <property type="molecule type" value="Genomic_DNA"/>
</dbReference>
<accession>A0ACB8QCY1</accession>